<dbReference type="InParanoid" id="S8FFF8"/>
<dbReference type="eggNOG" id="ENOG502SVPC">
    <property type="taxonomic scope" value="Eukaryota"/>
</dbReference>
<gene>
    <name evidence="2" type="ORF">FOMPIDRAFT_1123280</name>
</gene>
<reference evidence="2 3" key="1">
    <citation type="journal article" date="2012" name="Science">
        <title>The Paleozoic origin of enzymatic lignin decomposition reconstructed from 31 fungal genomes.</title>
        <authorList>
            <person name="Floudas D."/>
            <person name="Binder M."/>
            <person name="Riley R."/>
            <person name="Barry K."/>
            <person name="Blanchette R.A."/>
            <person name="Henrissat B."/>
            <person name="Martinez A.T."/>
            <person name="Otillar R."/>
            <person name="Spatafora J.W."/>
            <person name="Yadav J.S."/>
            <person name="Aerts A."/>
            <person name="Benoit I."/>
            <person name="Boyd A."/>
            <person name="Carlson A."/>
            <person name="Copeland A."/>
            <person name="Coutinho P.M."/>
            <person name="de Vries R.P."/>
            <person name="Ferreira P."/>
            <person name="Findley K."/>
            <person name="Foster B."/>
            <person name="Gaskell J."/>
            <person name="Glotzer D."/>
            <person name="Gorecki P."/>
            <person name="Heitman J."/>
            <person name="Hesse C."/>
            <person name="Hori C."/>
            <person name="Igarashi K."/>
            <person name="Jurgens J.A."/>
            <person name="Kallen N."/>
            <person name="Kersten P."/>
            <person name="Kohler A."/>
            <person name="Kuees U."/>
            <person name="Kumar T.K.A."/>
            <person name="Kuo A."/>
            <person name="LaButti K."/>
            <person name="Larrondo L.F."/>
            <person name="Lindquist E."/>
            <person name="Ling A."/>
            <person name="Lombard V."/>
            <person name="Lucas S."/>
            <person name="Lundell T."/>
            <person name="Martin R."/>
            <person name="McLaughlin D.J."/>
            <person name="Morgenstern I."/>
            <person name="Morin E."/>
            <person name="Murat C."/>
            <person name="Nagy L.G."/>
            <person name="Nolan M."/>
            <person name="Ohm R.A."/>
            <person name="Patyshakuliyeva A."/>
            <person name="Rokas A."/>
            <person name="Ruiz-Duenas F.J."/>
            <person name="Sabat G."/>
            <person name="Salamov A."/>
            <person name="Samejima M."/>
            <person name="Schmutz J."/>
            <person name="Slot J.C."/>
            <person name="St John F."/>
            <person name="Stenlid J."/>
            <person name="Sun H."/>
            <person name="Sun S."/>
            <person name="Syed K."/>
            <person name="Tsang A."/>
            <person name="Wiebenga A."/>
            <person name="Young D."/>
            <person name="Pisabarro A."/>
            <person name="Eastwood D.C."/>
            <person name="Martin F."/>
            <person name="Cullen D."/>
            <person name="Grigoriev I.V."/>
            <person name="Hibbett D.S."/>
        </authorList>
    </citation>
    <scope>NUCLEOTIDE SEQUENCE</scope>
    <source>
        <strain evidence="3">FP-58527</strain>
    </source>
</reference>
<dbReference type="EMBL" id="KE504151">
    <property type="protein sequence ID" value="EPT00176.1"/>
    <property type="molecule type" value="Genomic_DNA"/>
</dbReference>
<dbReference type="STRING" id="743788.S8FFF8"/>
<dbReference type="AlphaFoldDB" id="S8FFF8"/>
<name>S8FFF8_FOMSC</name>
<dbReference type="OrthoDB" id="2792799at2759"/>
<sequence>MYHYCTLRSLRSMRNQKIERAWVDVGEGFVRRWRAFFTRLEAHHALDAGNPAHLWLLHQLFLDEINQNADDWVEAWNAHAVSGRHHNNTPSVNSDDLVARIIADQESNIRHAPIKVARHANPFQDEASEETFWTVFNGAWDLAPASLPNHLKLHDADWDEGEYPTYENLVVGRRKKSVRVELPPEVWRPRAERWCLAVNVLTRILDMSSDSSSTSDTESE</sequence>
<keyword evidence="3" id="KW-1185">Reference proteome</keyword>
<dbReference type="InterPro" id="IPR058913">
    <property type="entry name" value="Integrase_dom_put"/>
</dbReference>
<dbReference type="HOGENOM" id="CLU_092517_1_1_1"/>
<proteinExistence type="predicted"/>
<dbReference type="Pfam" id="PF24764">
    <property type="entry name" value="rva_4"/>
    <property type="match status" value="1"/>
</dbReference>
<feature type="domain" description="Integrase core" evidence="1">
    <location>
        <begin position="11"/>
        <end position="90"/>
    </location>
</feature>
<evidence type="ECO:0000259" key="1">
    <source>
        <dbReference type="Pfam" id="PF24764"/>
    </source>
</evidence>
<dbReference type="Proteomes" id="UP000015241">
    <property type="component" value="Unassembled WGS sequence"/>
</dbReference>
<evidence type="ECO:0000313" key="2">
    <source>
        <dbReference type="EMBL" id="EPT00176.1"/>
    </source>
</evidence>
<protein>
    <recommendedName>
        <fullName evidence="1">Integrase core domain-containing protein</fullName>
    </recommendedName>
</protein>
<organism evidence="2 3">
    <name type="scientific">Fomitopsis schrenkii</name>
    <name type="common">Brown rot fungus</name>
    <dbReference type="NCBI Taxonomy" id="2126942"/>
    <lineage>
        <taxon>Eukaryota</taxon>
        <taxon>Fungi</taxon>
        <taxon>Dikarya</taxon>
        <taxon>Basidiomycota</taxon>
        <taxon>Agaricomycotina</taxon>
        <taxon>Agaricomycetes</taxon>
        <taxon>Polyporales</taxon>
        <taxon>Fomitopsis</taxon>
    </lineage>
</organism>
<evidence type="ECO:0000313" key="3">
    <source>
        <dbReference type="Proteomes" id="UP000015241"/>
    </source>
</evidence>
<accession>S8FFF8</accession>